<dbReference type="PANTHER" id="PTHR35848:SF6">
    <property type="entry name" value="CUPIN TYPE-2 DOMAIN-CONTAINING PROTEIN"/>
    <property type="match status" value="1"/>
</dbReference>
<dbReference type="InterPro" id="IPR014710">
    <property type="entry name" value="RmlC-like_jellyroll"/>
</dbReference>
<evidence type="ECO:0000313" key="3">
    <source>
        <dbReference type="EMBL" id="SDU52288.1"/>
    </source>
</evidence>
<accession>A0A1H2J8B3</accession>
<dbReference type="AlphaFoldDB" id="A0A1H2J8B3"/>
<proteinExistence type="predicted"/>
<dbReference type="EMBL" id="FNLL01000011">
    <property type="protein sequence ID" value="SDU52288.1"/>
    <property type="molecule type" value="Genomic_DNA"/>
</dbReference>
<dbReference type="Pfam" id="PF07883">
    <property type="entry name" value="Cupin_2"/>
    <property type="match status" value="1"/>
</dbReference>
<gene>
    <name evidence="3" type="ORF">SAMN04487931_1116</name>
</gene>
<protein>
    <submittedName>
        <fullName evidence="3">Cupin domain-containing protein</fullName>
    </submittedName>
</protein>
<dbReference type="SUPFAM" id="SSF51182">
    <property type="entry name" value="RmlC-like cupins"/>
    <property type="match status" value="1"/>
</dbReference>
<keyword evidence="4" id="KW-1185">Reference proteome</keyword>
<reference evidence="4" key="1">
    <citation type="submission" date="2016-10" db="EMBL/GenBank/DDBJ databases">
        <authorList>
            <person name="Varghese N."/>
            <person name="Submissions S."/>
        </authorList>
    </citation>
    <scope>NUCLEOTIDE SEQUENCE [LARGE SCALE GENOMIC DNA]</scope>
    <source>
        <strain evidence="4">DSM 3384</strain>
    </source>
</reference>
<dbReference type="Gene3D" id="2.60.120.10">
    <property type="entry name" value="Jelly Rolls"/>
    <property type="match status" value="1"/>
</dbReference>
<evidence type="ECO:0000313" key="4">
    <source>
        <dbReference type="Proteomes" id="UP000199608"/>
    </source>
</evidence>
<dbReference type="InterPro" id="IPR011051">
    <property type="entry name" value="RmlC_Cupin_sf"/>
</dbReference>
<feature type="domain" description="Cupin type-2" evidence="2">
    <location>
        <begin position="41"/>
        <end position="108"/>
    </location>
</feature>
<evidence type="ECO:0000259" key="2">
    <source>
        <dbReference type="Pfam" id="PF07883"/>
    </source>
</evidence>
<dbReference type="PANTHER" id="PTHR35848">
    <property type="entry name" value="OXALATE-BINDING PROTEIN"/>
    <property type="match status" value="1"/>
</dbReference>
<evidence type="ECO:0000256" key="1">
    <source>
        <dbReference type="ARBA" id="ARBA00022723"/>
    </source>
</evidence>
<organism evidence="3 4">
    <name type="scientific">Desulfobacula phenolica</name>
    <dbReference type="NCBI Taxonomy" id="90732"/>
    <lineage>
        <taxon>Bacteria</taxon>
        <taxon>Pseudomonadati</taxon>
        <taxon>Thermodesulfobacteriota</taxon>
        <taxon>Desulfobacteria</taxon>
        <taxon>Desulfobacterales</taxon>
        <taxon>Desulfobacteraceae</taxon>
        <taxon>Desulfobacula</taxon>
    </lineage>
</organism>
<dbReference type="GO" id="GO:0046872">
    <property type="term" value="F:metal ion binding"/>
    <property type="evidence" value="ECO:0007669"/>
    <property type="project" value="UniProtKB-KW"/>
</dbReference>
<dbReference type="Proteomes" id="UP000199608">
    <property type="component" value="Unassembled WGS sequence"/>
</dbReference>
<dbReference type="RefSeq" id="WP_014955893.1">
    <property type="nucleotide sequence ID" value="NZ_FNLL01000011.1"/>
</dbReference>
<keyword evidence="1" id="KW-0479">Metal-binding</keyword>
<name>A0A1H2J8B3_9BACT</name>
<dbReference type="InterPro" id="IPR013096">
    <property type="entry name" value="Cupin_2"/>
</dbReference>
<dbReference type="InterPro" id="IPR051610">
    <property type="entry name" value="GPI/OXD"/>
</dbReference>
<sequence length="114" mass="12668">MIVRNINDKEVLDTTYRAHGGAIAQMILDRRTLKELGFLAIARLEPGKEIESHVDPMEEIYFVASGTGIMRVDYEEQQVNPGDATWIPVGSAHSLFNNGTEPCVILVVASPWDK</sequence>